<dbReference type="AlphaFoldDB" id="A0A3B0CIT7"/>
<dbReference type="GO" id="GO:0003676">
    <property type="term" value="F:nucleic acid binding"/>
    <property type="evidence" value="ECO:0007669"/>
    <property type="project" value="InterPro"/>
</dbReference>
<dbReference type="InterPro" id="IPR001650">
    <property type="entry name" value="Helicase_C-like"/>
</dbReference>
<dbReference type="Pfam" id="PF00271">
    <property type="entry name" value="Helicase_C"/>
    <property type="match status" value="1"/>
</dbReference>
<dbReference type="SMART" id="SM00487">
    <property type="entry name" value="DEXDc"/>
    <property type="match status" value="1"/>
</dbReference>
<dbReference type="InterPro" id="IPR007502">
    <property type="entry name" value="Helicase-assoc_dom"/>
</dbReference>
<organism evidence="7 8">
    <name type="scientific">Paenibacillus ginsengarvi</name>
    <dbReference type="NCBI Taxonomy" id="400777"/>
    <lineage>
        <taxon>Bacteria</taxon>
        <taxon>Bacillati</taxon>
        <taxon>Bacillota</taxon>
        <taxon>Bacilli</taxon>
        <taxon>Bacillales</taxon>
        <taxon>Paenibacillaceae</taxon>
        <taxon>Paenibacillus</taxon>
    </lineage>
</organism>
<gene>
    <name evidence="7" type="primary">hrpB</name>
    <name evidence="7" type="ORF">D7M11_14535</name>
</gene>
<dbReference type="GO" id="GO:0016787">
    <property type="term" value="F:hydrolase activity"/>
    <property type="evidence" value="ECO:0007669"/>
    <property type="project" value="UniProtKB-KW"/>
</dbReference>
<evidence type="ECO:0000256" key="3">
    <source>
        <dbReference type="ARBA" id="ARBA00022806"/>
    </source>
</evidence>
<protein>
    <submittedName>
        <fullName evidence="7">ATP-dependent helicase HrpB</fullName>
    </submittedName>
</protein>
<keyword evidence="2" id="KW-0378">Hydrolase</keyword>
<evidence type="ECO:0000259" key="5">
    <source>
        <dbReference type="PROSITE" id="PS51192"/>
    </source>
</evidence>
<dbReference type="PROSITE" id="PS51192">
    <property type="entry name" value="HELICASE_ATP_BIND_1"/>
    <property type="match status" value="1"/>
</dbReference>
<evidence type="ECO:0000313" key="7">
    <source>
        <dbReference type="EMBL" id="RKN84219.1"/>
    </source>
</evidence>
<dbReference type="SMART" id="SM00490">
    <property type="entry name" value="HELICc"/>
    <property type="match status" value="1"/>
</dbReference>
<accession>A0A3B0CIT7</accession>
<dbReference type="InterPro" id="IPR010225">
    <property type="entry name" value="HrpB"/>
</dbReference>
<name>A0A3B0CIT7_9BACL</name>
<evidence type="ECO:0000313" key="8">
    <source>
        <dbReference type="Proteomes" id="UP000282311"/>
    </source>
</evidence>
<dbReference type="InterPro" id="IPR013689">
    <property type="entry name" value="RNA_helicase_ATP-dep_HrpB_C"/>
</dbReference>
<dbReference type="SUPFAM" id="SSF52540">
    <property type="entry name" value="P-loop containing nucleoside triphosphate hydrolases"/>
    <property type="match status" value="1"/>
</dbReference>
<reference evidence="7 8" key="1">
    <citation type="journal article" date="2007" name="Int. J. Syst. Evol. Microbiol.">
        <title>Paenibacillus ginsengarvi sp. nov., isolated from soil from ginseng cultivation.</title>
        <authorList>
            <person name="Yoon M.H."/>
            <person name="Ten L.N."/>
            <person name="Im W.T."/>
        </authorList>
    </citation>
    <scope>NUCLEOTIDE SEQUENCE [LARGE SCALE GENOMIC DNA]</scope>
    <source>
        <strain evidence="7 8">KCTC 13059</strain>
    </source>
</reference>
<dbReference type="EMBL" id="RBAH01000009">
    <property type="protein sequence ID" value="RKN84219.1"/>
    <property type="molecule type" value="Genomic_DNA"/>
</dbReference>
<dbReference type="Pfam" id="PF08482">
    <property type="entry name" value="HrpB_C"/>
    <property type="match status" value="1"/>
</dbReference>
<keyword evidence="1" id="KW-0547">Nucleotide-binding</keyword>
<feature type="domain" description="Helicase C-terminal" evidence="6">
    <location>
        <begin position="196"/>
        <end position="370"/>
    </location>
</feature>
<dbReference type="InterPro" id="IPR014001">
    <property type="entry name" value="Helicase_ATP-bd"/>
</dbReference>
<dbReference type="CDD" id="cd17990">
    <property type="entry name" value="DEXHc_HrpB"/>
    <property type="match status" value="1"/>
</dbReference>
<dbReference type="Proteomes" id="UP000282311">
    <property type="component" value="Unassembled WGS sequence"/>
</dbReference>
<evidence type="ECO:0000256" key="4">
    <source>
        <dbReference type="ARBA" id="ARBA00022840"/>
    </source>
</evidence>
<dbReference type="RefSeq" id="WP_120747955.1">
    <property type="nucleotide sequence ID" value="NZ_RBAH01000009.1"/>
</dbReference>
<keyword evidence="8" id="KW-1185">Reference proteome</keyword>
<dbReference type="SMART" id="SM00847">
    <property type="entry name" value="HA2"/>
    <property type="match status" value="1"/>
</dbReference>
<proteinExistence type="predicted"/>
<dbReference type="InterPro" id="IPR027417">
    <property type="entry name" value="P-loop_NTPase"/>
</dbReference>
<dbReference type="PIRSF" id="PIRSF005496">
    <property type="entry name" value="ATP_hel_hrpB"/>
    <property type="match status" value="1"/>
</dbReference>
<dbReference type="PANTHER" id="PTHR43519">
    <property type="entry name" value="ATP-DEPENDENT RNA HELICASE HRPB"/>
    <property type="match status" value="1"/>
</dbReference>
<dbReference type="CDD" id="cd18791">
    <property type="entry name" value="SF2_C_RHA"/>
    <property type="match status" value="1"/>
</dbReference>
<dbReference type="InterPro" id="IPR011545">
    <property type="entry name" value="DEAD/DEAH_box_helicase_dom"/>
</dbReference>
<comment type="caution">
    <text evidence="7">The sequence shown here is derived from an EMBL/GenBank/DDBJ whole genome shotgun (WGS) entry which is preliminary data.</text>
</comment>
<dbReference type="NCBIfam" id="TIGR01970">
    <property type="entry name" value="DEAH_box_HrpB"/>
    <property type="match status" value="1"/>
</dbReference>
<keyword evidence="4" id="KW-0067">ATP-binding</keyword>
<sequence>MTVMPIDSVLPELKQNLNERGCAVLVAKPGAGKTTRVPLSLLDLPGLAGKKIVMLEPRRLAARSAAAYMAASLGETVGQTVGYRVRMDTRVGPGTRIEVVTEGILTRMLQSDPALEEIGLVIFDEFHERSLHADVGLALCLQSRELLREDLHVLVMSATLDAAPVAALLGDAPMIECEGRMYPVETRYLPRKPEGRLEELVARAIVRATAEEEGDALVFLPGTGEIRRTQAALSTMKLPEHVQVLPLHGSLPQDAQDRAIAPARPGTRKVVLSTSIAETSLTIEGTRIVIDSGWMRIPRFSPQTGMSRLETVRVSVASADQRRGRAGRLGPGVCYRLWTEQEQAYFVKHGVPEIREADLAPLALELAAWGTPEPEQLRWLDVPPAGAYTQARELLAMFGAIDGKEAITAHGRDMAASGLTPRLAHMVLNAKRLGMGETAIFLAALLNERDVFRGDGPGPASADLRPRMELLLAHRGGDSGGMNGAAGLRADASALRRIVAEAASWRRMFRIEGGSGEVDSASCGLLLALAFPDRIAQSRGDGRYLLSGGRGAALASVQTISASPYLVAAELDDAGTDSRILLAAPVGIKELEAAVPGLFTQQSAVAWDSSVQAVRARFRKKLGAITVSDIPDPKPDEELTAQALLEGIRTEGIRILPWTGAAGKLRERILFMRRHEPNAEPKWPDLSEDAFASDLESWLAPYIRGMRSRSDLEKLNLANVLEASLSYAQRRRLEEEAPTHVVVPSGSRIPVEYDDPSAPILSVRLQELFGMTSTPVIGGGRVPLTMHLLSPARRPVQVTRDLASFWRNAYFEVKKDLKGRYPKHYWPDDPMTAIPTNRVKPRT</sequence>
<dbReference type="PANTHER" id="PTHR43519:SF1">
    <property type="entry name" value="ATP-DEPENDENT RNA HELICASE HRPB"/>
    <property type="match status" value="1"/>
</dbReference>
<dbReference type="FunFam" id="3.40.50.300:FF:002125">
    <property type="entry name" value="ATP-dependent helicase HrpB"/>
    <property type="match status" value="1"/>
</dbReference>
<dbReference type="Pfam" id="PF00270">
    <property type="entry name" value="DEAD"/>
    <property type="match status" value="1"/>
</dbReference>
<dbReference type="GO" id="GO:0004386">
    <property type="term" value="F:helicase activity"/>
    <property type="evidence" value="ECO:0007669"/>
    <property type="project" value="UniProtKB-KW"/>
</dbReference>
<dbReference type="Gene3D" id="3.40.50.300">
    <property type="entry name" value="P-loop containing nucleotide triphosphate hydrolases"/>
    <property type="match status" value="2"/>
</dbReference>
<dbReference type="PROSITE" id="PS51194">
    <property type="entry name" value="HELICASE_CTER"/>
    <property type="match status" value="1"/>
</dbReference>
<dbReference type="OrthoDB" id="9808833at2"/>
<evidence type="ECO:0000256" key="1">
    <source>
        <dbReference type="ARBA" id="ARBA00022741"/>
    </source>
</evidence>
<evidence type="ECO:0000256" key="2">
    <source>
        <dbReference type="ARBA" id="ARBA00022801"/>
    </source>
</evidence>
<dbReference type="InterPro" id="IPR049614">
    <property type="entry name" value="HrpB_DEXH"/>
</dbReference>
<dbReference type="GO" id="GO:0005524">
    <property type="term" value="F:ATP binding"/>
    <property type="evidence" value="ECO:0007669"/>
    <property type="project" value="UniProtKB-KW"/>
</dbReference>
<feature type="domain" description="Helicase ATP-binding" evidence="5">
    <location>
        <begin position="14"/>
        <end position="178"/>
    </location>
</feature>
<evidence type="ECO:0000259" key="6">
    <source>
        <dbReference type="PROSITE" id="PS51194"/>
    </source>
</evidence>
<keyword evidence="3 7" id="KW-0347">Helicase</keyword>
<dbReference type="Gene3D" id="1.20.120.1080">
    <property type="match status" value="1"/>
</dbReference>